<dbReference type="OrthoDB" id="271435at2759"/>
<proteinExistence type="predicted"/>
<sequence>MEQLRHLALSLSDPNLWESREARLELARFMEPENLFNMWRQGEHETAETLLREAEAVGNPEVYAALGDAFKRLFDTGAGRAAAEEFLRLDTSHIVTRFLVNGVAHEDLYRAASVRPALISMMALLPYDLAPLVGELFSASLQNERVLRLFDENKPESSENEIVCQFLLHYTVLISFITSTTVDAFEHDPLLVANYLMISCIISRQVAIPPELLEKIDRALTEYKDTFVFCFVCRACATALQHHEVNATRYASSWGVKAAISLSQCDDNTRAAVYGILAAASTTAAGWSSVFPCVPINEEIMRALRVTALRPEALGLMDILAQSPHVPDSFFSSSLLQAAWRLHRDADDVARENVWSFISNGLTRDNIVLSLASLCASFLCSLPHEVSVKVRELQLRVAVFLVKRGGLSQEVVEGLKRFSSRGLYPPTSVGVEALAPR</sequence>
<protein>
    <submittedName>
        <fullName evidence="1">Uncharacterized protein</fullName>
    </submittedName>
</protein>
<dbReference type="Proteomes" id="UP000031737">
    <property type="component" value="Unassembled WGS sequence"/>
</dbReference>
<evidence type="ECO:0000313" key="1">
    <source>
        <dbReference type="EMBL" id="ESL10058.1"/>
    </source>
</evidence>
<dbReference type="EMBL" id="AUPL01002214">
    <property type="protein sequence ID" value="ESL10058.1"/>
    <property type="molecule type" value="Genomic_DNA"/>
</dbReference>
<reference evidence="1 2" key="1">
    <citation type="submission" date="2013-07" db="EMBL/GenBank/DDBJ databases">
        <authorList>
            <person name="Stoco P.H."/>
            <person name="Wagner G."/>
            <person name="Gerber A."/>
            <person name="Zaha A."/>
            <person name="Thompson C."/>
            <person name="Bartholomeu D.C."/>
            <person name="Luckemeyer D.D."/>
            <person name="Bahia D."/>
            <person name="Loreto E."/>
            <person name="Prestes E.B."/>
            <person name="Lima F.M."/>
            <person name="Rodrigues-Luiz G."/>
            <person name="Vallejo G.A."/>
            <person name="Filho J.F."/>
            <person name="Monteiro K.M."/>
            <person name="Tyler K.M."/>
            <person name="de Almeida L.G."/>
            <person name="Ortiz M.F."/>
            <person name="Siervo M.A."/>
            <person name="de Moraes M.H."/>
            <person name="Cunha O.L."/>
            <person name="Mendonca-Neto R."/>
            <person name="Silva R."/>
            <person name="Teixeira S.M."/>
            <person name="Murta S.M."/>
            <person name="Sincero T.C."/>
            <person name="Mendes T.A."/>
            <person name="Urmenyi T.P."/>
            <person name="Silva V.G."/>
            <person name="da Rocha W.D."/>
            <person name="Andersson B."/>
            <person name="Romanha A.J."/>
            <person name="Steindel M."/>
            <person name="de Vasconcelos A.T."/>
            <person name="Grisard E.C."/>
        </authorList>
    </citation>
    <scope>NUCLEOTIDE SEQUENCE [LARGE SCALE GENOMIC DNA]</scope>
    <source>
        <strain evidence="1 2">SC58</strain>
    </source>
</reference>
<keyword evidence="2" id="KW-1185">Reference proteome</keyword>
<evidence type="ECO:0000313" key="2">
    <source>
        <dbReference type="Proteomes" id="UP000031737"/>
    </source>
</evidence>
<gene>
    <name evidence="1" type="ORF">TRSC58_02214</name>
</gene>
<dbReference type="VEuPathDB" id="TriTrypDB:TRSC58_02214"/>
<comment type="caution">
    <text evidence="1">The sequence shown here is derived from an EMBL/GenBank/DDBJ whole genome shotgun (WGS) entry which is preliminary data.</text>
</comment>
<name>A0A061J3T3_TRYRA</name>
<dbReference type="AlphaFoldDB" id="A0A061J3T3"/>
<organism evidence="1 2">
    <name type="scientific">Trypanosoma rangeli SC58</name>
    <dbReference type="NCBI Taxonomy" id="429131"/>
    <lineage>
        <taxon>Eukaryota</taxon>
        <taxon>Discoba</taxon>
        <taxon>Euglenozoa</taxon>
        <taxon>Kinetoplastea</taxon>
        <taxon>Metakinetoplastina</taxon>
        <taxon>Trypanosomatida</taxon>
        <taxon>Trypanosomatidae</taxon>
        <taxon>Trypanosoma</taxon>
        <taxon>Herpetosoma</taxon>
    </lineage>
</organism>
<accession>A0A061J3T3</accession>